<reference evidence="2" key="1">
    <citation type="submission" date="2023-02" db="EMBL/GenBank/DDBJ databases">
        <title>Genome of toxic invasive species Heracleum sosnowskyi carries increased number of genes despite the absence of recent whole-genome duplications.</title>
        <authorList>
            <person name="Schelkunov M."/>
            <person name="Shtratnikova V."/>
            <person name="Makarenko M."/>
            <person name="Klepikova A."/>
            <person name="Omelchenko D."/>
            <person name="Novikova G."/>
            <person name="Obukhova E."/>
            <person name="Bogdanov V."/>
            <person name="Penin A."/>
            <person name="Logacheva M."/>
        </authorList>
    </citation>
    <scope>NUCLEOTIDE SEQUENCE</scope>
    <source>
        <strain evidence="2">Hsosn_3</strain>
        <tissue evidence="2">Leaf</tissue>
    </source>
</reference>
<keyword evidence="3" id="KW-1185">Reference proteome</keyword>
<keyword evidence="1" id="KW-0472">Membrane</keyword>
<comment type="caution">
    <text evidence="2">The sequence shown here is derived from an EMBL/GenBank/DDBJ whole genome shotgun (WGS) entry which is preliminary data.</text>
</comment>
<keyword evidence="1" id="KW-0812">Transmembrane</keyword>
<proteinExistence type="predicted"/>
<feature type="transmembrane region" description="Helical" evidence="1">
    <location>
        <begin position="6"/>
        <end position="26"/>
    </location>
</feature>
<evidence type="ECO:0000313" key="3">
    <source>
        <dbReference type="Proteomes" id="UP001237642"/>
    </source>
</evidence>
<dbReference type="Proteomes" id="UP001237642">
    <property type="component" value="Unassembled WGS sequence"/>
</dbReference>
<gene>
    <name evidence="2" type="ORF">POM88_030048</name>
</gene>
<evidence type="ECO:0000256" key="1">
    <source>
        <dbReference type="SAM" id="Phobius"/>
    </source>
</evidence>
<name>A0AAD8HXV3_9APIA</name>
<reference evidence="2" key="2">
    <citation type="submission" date="2023-05" db="EMBL/GenBank/DDBJ databases">
        <authorList>
            <person name="Schelkunov M.I."/>
        </authorList>
    </citation>
    <scope>NUCLEOTIDE SEQUENCE</scope>
    <source>
        <strain evidence="2">Hsosn_3</strain>
        <tissue evidence="2">Leaf</tissue>
    </source>
</reference>
<sequence>MAKASILILKVALIIISMGWISVWLLKSAQIWTRKWKLAKKRITDSFGYNGLGFAVYTFPLILVVIIGLIYMKLEQETRENSTSELSNPLIINRCLYRCFVCMEILAHDPVLPLSGMKFLLENGKFEAYFIYVLHRISGN</sequence>
<dbReference type="AlphaFoldDB" id="A0AAD8HXV3"/>
<protein>
    <submittedName>
        <fullName evidence="2">Uncharacterized protein</fullName>
    </submittedName>
</protein>
<feature type="transmembrane region" description="Helical" evidence="1">
    <location>
        <begin position="47"/>
        <end position="72"/>
    </location>
</feature>
<dbReference type="EMBL" id="JAUIZM010000007">
    <property type="protein sequence ID" value="KAK1373855.1"/>
    <property type="molecule type" value="Genomic_DNA"/>
</dbReference>
<organism evidence="2 3">
    <name type="scientific">Heracleum sosnowskyi</name>
    <dbReference type="NCBI Taxonomy" id="360622"/>
    <lineage>
        <taxon>Eukaryota</taxon>
        <taxon>Viridiplantae</taxon>
        <taxon>Streptophyta</taxon>
        <taxon>Embryophyta</taxon>
        <taxon>Tracheophyta</taxon>
        <taxon>Spermatophyta</taxon>
        <taxon>Magnoliopsida</taxon>
        <taxon>eudicotyledons</taxon>
        <taxon>Gunneridae</taxon>
        <taxon>Pentapetalae</taxon>
        <taxon>asterids</taxon>
        <taxon>campanulids</taxon>
        <taxon>Apiales</taxon>
        <taxon>Apiaceae</taxon>
        <taxon>Apioideae</taxon>
        <taxon>apioid superclade</taxon>
        <taxon>Tordylieae</taxon>
        <taxon>Tordyliinae</taxon>
        <taxon>Heracleum</taxon>
    </lineage>
</organism>
<evidence type="ECO:0000313" key="2">
    <source>
        <dbReference type="EMBL" id="KAK1373855.1"/>
    </source>
</evidence>
<keyword evidence="1" id="KW-1133">Transmembrane helix</keyword>
<accession>A0AAD8HXV3</accession>